<feature type="domain" description="TMC" evidence="7">
    <location>
        <begin position="463"/>
        <end position="569"/>
    </location>
</feature>
<evidence type="ECO:0000256" key="2">
    <source>
        <dbReference type="ARBA" id="ARBA00006510"/>
    </source>
</evidence>
<evidence type="ECO:0000256" key="1">
    <source>
        <dbReference type="ARBA" id="ARBA00004141"/>
    </source>
</evidence>
<evidence type="ECO:0000259" key="7">
    <source>
        <dbReference type="Pfam" id="PF07810"/>
    </source>
</evidence>
<keyword evidence="4 6" id="KW-1133">Transmembrane helix</keyword>
<keyword evidence="5 6" id="KW-0472">Membrane</keyword>
<evidence type="ECO:0000256" key="5">
    <source>
        <dbReference type="ARBA" id="ARBA00023136"/>
    </source>
</evidence>
<dbReference type="EMBL" id="CP111013">
    <property type="protein sequence ID" value="WAQ97236.1"/>
    <property type="molecule type" value="Genomic_DNA"/>
</dbReference>
<keyword evidence="10" id="KW-1185">Reference proteome</keyword>
<feature type="transmembrane region" description="Helical" evidence="6">
    <location>
        <begin position="407"/>
        <end position="428"/>
    </location>
</feature>
<evidence type="ECO:0000313" key="10">
    <source>
        <dbReference type="Proteomes" id="UP001164746"/>
    </source>
</evidence>
<feature type="transmembrane region" description="Helical" evidence="6">
    <location>
        <begin position="267"/>
        <end position="286"/>
    </location>
</feature>
<dbReference type="Pfam" id="PF07810">
    <property type="entry name" value="TMC"/>
    <property type="match status" value="1"/>
</dbReference>
<evidence type="ECO:0000256" key="6">
    <source>
        <dbReference type="SAM" id="Phobius"/>
    </source>
</evidence>
<dbReference type="InterPro" id="IPR038900">
    <property type="entry name" value="TMC"/>
</dbReference>
<dbReference type="InterPro" id="IPR012496">
    <property type="entry name" value="TMC_dom"/>
</dbReference>
<feature type="transmembrane region" description="Helical" evidence="6">
    <location>
        <begin position="638"/>
        <end position="664"/>
    </location>
</feature>
<evidence type="ECO:0000256" key="3">
    <source>
        <dbReference type="ARBA" id="ARBA00022692"/>
    </source>
</evidence>
<sequence length="704" mass="80460">MYFSDAIEVEQSDLRWRRSSHAAIAAMLPSHGAIHSDPGFTVSRALGEPHRRKSVIAQRRKSAALIRGASRSSSVSASLGATERRLMRGMSTVDQWLLMMEDRKQALELIRSMTSTLQVKRKYRDQIVSHESSSLEGWEMRKYQIAMATVSYFRFLRWLLFLNLFLTIFMITVVLMPFLLLPTASGDNLFKASVNECTSLYHYEAVYFSGNYTDFVEESIDSGFTSQSVLDILQGTGWLENTVLFYGGYFNRTSRLPIGDSFTYDMSLAYLCAVGVGYILSFILLVKNSAKGMKQSVLTSVSGSGVNMYCDKVFGAWDFCISQQKTAQLKHKSIRQEIMNELEYQRLQWKKDSRTTREKLKLYTIRFLVNVLVIAILSGALYLIYFTNQKLVELQHKGDLDSSVLLIVQYLPSITITLLSVIVPIIFNKLVIAEDYMPAFAIRITLIRTVLLRLSSLAMLFACWETYVGQQIYKLVFLNFIVVIAVTFAWEFPRKLLVTRFSTVKLFTLLGQQQFDLSKCVLDLVYLQTLCWIGMFFSPIIPAMCLATCFVFFYVKKGSLLQNCLPVQQYGTSKSNSLFMMVLLLSFILALAPISYMVGKISPSKGCGPFRVFAYENYIMFDVVTNMVDRWPTEAREVFFFMSTPGFMAIAGILLCMLMYYYWIVGQAHENMSKTLKEQLKIEGQDKQFLVARLHETFEYSAVQ</sequence>
<reference evidence="9" key="1">
    <citation type="submission" date="2022-11" db="EMBL/GenBank/DDBJ databases">
        <title>Centuries of genome instability and evolution in soft-shell clam transmissible cancer (bioRxiv).</title>
        <authorList>
            <person name="Hart S.F.M."/>
            <person name="Yonemitsu M.A."/>
            <person name="Giersch R.M."/>
            <person name="Beal B.F."/>
            <person name="Arriagada G."/>
            <person name="Davis B.W."/>
            <person name="Ostrander E.A."/>
            <person name="Goff S.P."/>
            <person name="Metzger M.J."/>
        </authorList>
    </citation>
    <scope>NUCLEOTIDE SEQUENCE</scope>
    <source>
        <strain evidence="9">MELC-2E11</strain>
        <tissue evidence="9">Siphon/mantle</tissue>
    </source>
</reference>
<dbReference type="PANTHER" id="PTHR23302">
    <property type="entry name" value="TRANSMEMBRANE CHANNEL-RELATED"/>
    <property type="match status" value="1"/>
</dbReference>
<organism evidence="9 10">
    <name type="scientific">Mya arenaria</name>
    <name type="common">Soft-shell clam</name>
    <dbReference type="NCBI Taxonomy" id="6604"/>
    <lineage>
        <taxon>Eukaryota</taxon>
        <taxon>Metazoa</taxon>
        <taxon>Spiralia</taxon>
        <taxon>Lophotrochozoa</taxon>
        <taxon>Mollusca</taxon>
        <taxon>Bivalvia</taxon>
        <taxon>Autobranchia</taxon>
        <taxon>Heteroconchia</taxon>
        <taxon>Euheterodonta</taxon>
        <taxon>Imparidentia</taxon>
        <taxon>Neoheterodontei</taxon>
        <taxon>Myida</taxon>
        <taxon>Myoidea</taxon>
        <taxon>Myidae</taxon>
        <taxon>Mya</taxon>
    </lineage>
</organism>
<feature type="transmembrane region" description="Helical" evidence="6">
    <location>
        <begin position="158"/>
        <end position="180"/>
    </location>
</feature>
<dbReference type="Proteomes" id="UP001164746">
    <property type="component" value="Chromosome 2"/>
</dbReference>
<name>A0ABY7DKW8_MYAAR</name>
<comment type="similarity">
    <text evidence="2">Belongs to the TMC family.</text>
</comment>
<protein>
    <submittedName>
        <fullName evidence="9">TMC7-like protein</fullName>
    </submittedName>
</protein>
<evidence type="ECO:0000313" key="8">
    <source>
        <dbReference type="EMBL" id="WAQ97179.1"/>
    </source>
</evidence>
<proteinExistence type="inferred from homology"/>
<feature type="transmembrane region" description="Helical" evidence="6">
    <location>
        <begin position="576"/>
        <end position="596"/>
    </location>
</feature>
<gene>
    <name evidence="8" type="ORF">MAR_029869</name>
    <name evidence="9" type="ORF">MAR_029926</name>
</gene>
<feature type="transmembrane region" description="Helical" evidence="6">
    <location>
        <begin position="535"/>
        <end position="555"/>
    </location>
</feature>
<feature type="transmembrane region" description="Helical" evidence="6">
    <location>
        <begin position="367"/>
        <end position="387"/>
    </location>
</feature>
<dbReference type="PANTHER" id="PTHR23302:SF24">
    <property type="entry name" value="TMC DOMAIN-CONTAINING PROTEIN"/>
    <property type="match status" value="1"/>
</dbReference>
<comment type="subcellular location">
    <subcellularLocation>
        <location evidence="1">Membrane</location>
        <topology evidence="1">Multi-pass membrane protein</topology>
    </subcellularLocation>
</comment>
<dbReference type="EMBL" id="CP111013">
    <property type="protein sequence ID" value="WAQ97179.1"/>
    <property type="molecule type" value="Genomic_DNA"/>
</dbReference>
<evidence type="ECO:0000256" key="4">
    <source>
        <dbReference type="ARBA" id="ARBA00022989"/>
    </source>
</evidence>
<feature type="transmembrane region" description="Helical" evidence="6">
    <location>
        <begin position="472"/>
        <end position="490"/>
    </location>
</feature>
<evidence type="ECO:0000313" key="9">
    <source>
        <dbReference type="EMBL" id="WAQ97236.1"/>
    </source>
</evidence>
<accession>A0ABY7DKW8</accession>
<keyword evidence="3 6" id="KW-0812">Transmembrane</keyword>